<dbReference type="InterPro" id="IPR036322">
    <property type="entry name" value="WD40_repeat_dom_sf"/>
</dbReference>
<proteinExistence type="predicted"/>
<evidence type="ECO:0000256" key="4">
    <source>
        <dbReference type="ARBA" id="ARBA00022786"/>
    </source>
</evidence>
<evidence type="ECO:0000256" key="6">
    <source>
        <dbReference type="SAM" id="MobiDB-lite"/>
    </source>
</evidence>
<evidence type="ECO:0000313" key="9">
    <source>
        <dbReference type="EMBL" id="CAK7208609.1"/>
    </source>
</evidence>
<feature type="domain" description="Anaphase-promoting complex subunit 4-like WD40" evidence="7">
    <location>
        <begin position="29"/>
        <end position="117"/>
    </location>
</feature>
<organism evidence="9 10">
    <name type="scientific">Sporothrix bragantina</name>
    <dbReference type="NCBI Taxonomy" id="671064"/>
    <lineage>
        <taxon>Eukaryota</taxon>
        <taxon>Fungi</taxon>
        <taxon>Dikarya</taxon>
        <taxon>Ascomycota</taxon>
        <taxon>Pezizomycotina</taxon>
        <taxon>Sordariomycetes</taxon>
        <taxon>Sordariomycetidae</taxon>
        <taxon>Ophiostomatales</taxon>
        <taxon>Ophiostomataceae</taxon>
        <taxon>Sporothrix</taxon>
    </lineage>
</organism>
<gene>
    <name evidence="9" type="ORF">SBRCBS47491_000149</name>
</gene>
<evidence type="ECO:0000313" key="10">
    <source>
        <dbReference type="Proteomes" id="UP001642406"/>
    </source>
</evidence>
<dbReference type="SUPFAM" id="SSF50978">
    <property type="entry name" value="WD40 repeat-like"/>
    <property type="match status" value="1"/>
</dbReference>
<comment type="caution">
    <text evidence="9">The sequence shown here is derived from an EMBL/GenBank/DDBJ whole genome shotgun (WGS) entry which is preliminary data.</text>
</comment>
<dbReference type="InterPro" id="IPR015943">
    <property type="entry name" value="WD40/YVTN_repeat-like_dom_sf"/>
</dbReference>
<keyword evidence="3" id="KW-0498">Mitosis</keyword>
<feature type="domain" description="Anaphase-promoting complex subunit 4 long" evidence="8">
    <location>
        <begin position="277"/>
        <end position="471"/>
    </location>
</feature>
<dbReference type="Pfam" id="PF12896">
    <property type="entry name" value="ANAPC4"/>
    <property type="match status" value="1"/>
</dbReference>
<reference evidence="9 10" key="1">
    <citation type="submission" date="2024-01" db="EMBL/GenBank/DDBJ databases">
        <authorList>
            <person name="Allen C."/>
            <person name="Tagirdzhanova G."/>
        </authorList>
    </citation>
    <scope>NUCLEOTIDE SEQUENCE [LARGE SCALE GENOMIC DNA]</scope>
</reference>
<keyword evidence="4" id="KW-0833">Ubl conjugation pathway</keyword>
<feature type="compositionally biased region" description="Basic and acidic residues" evidence="6">
    <location>
        <begin position="577"/>
        <end position="600"/>
    </location>
</feature>
<dbReference type="InterPro" id="IPR024790">
    <property type="entry name" value="APC4_long_dom"/>
</dbReference>
<sequence>MAGPTEGLKLFGQSIFNPPADSPSLVAACPTIDLTAAVGGKNVVYIRRRGGEVVSKVTERNKEVQAVAWRSDGQFLAVAWNDGVVRLVGLESPKAVHQIRLYDGTPVAITYVSWAKNLVGSRETWQSGLLESHDEQQTSDMLDLPQALLFLEVEDDLPKLPPLPVSGGTGDDMFVFSTRTSLEFMFRPLKPKDGDSIHIMVLGTADGAIHVSIYDTFVMGTRTLPFTEGDGQPASGDGVKSLLHLRRHTSHPASSTHALLLANEEKDNTAVYLSFADFSFIHSSPLNLSLLAFKTTTFQKLMRYIRQTADHMQVEWQGARELPARFLANIQEDLQDQKRRKNIDHALRVAAMTGFVPNVLKEWLVDTIAERGYRRWDKAVVGGLQNLRDLILENMMPALDRAMLALSRLHGLARFHGNDDIGFSADQIADLMDIVSCLILVAHNSLALVTAELELFMSFSTWLRLLIERLALPAQAEEQADKEPNLSITPVIDYISNHLLTSPLDLHFGKPNEGEWKADWKALQEGPKDDSSTLLDKLEKEMDKVDGFSVKPDMLAILQGKQQDRRNDSISSGLASRDGKGKGAEGMDKESTRDADDVGDKEPVKAFTKFGFLTRLFSTQSDNVLKGIAESGWKHVHFGQPTRLSVGRTVEKAEVAMTAISKHDPEDSADALSVTALSCKDEPSQIYLFRSSVATSDGRTTSVSTKGCALDLGSDGRVVDFQFLDASLLLILCAAADNDHDARLVAVPVQSPKITFGAYQGNENGLPTLSLANGGPCWVAETKRATDYKDDSPKNSPVVRMEVLGPRRSGSDQVASSKPEPASASNSDLPAARVCLMHADGTTYCVYSLPSTEVMFGSAALR</sequence>
<feature type="region of interest" description="Disordered" evidence="6">
    <location>
        <begin position="559"/>
        <end position="600"/>
    </location>
</feature>
<dbReference type="EMBL" id="CAWUHC010000001">
    <property type="protein sequence ID" value="CAK7208609.1"/>
    <property type="molecule type" value="Genomic_DNA"/>
</dbReference>
<keyword evidence="10" id="KW-1185">Reference proteome</keyword>
<dbReference type="InterPro" id="IPR024789">
    <property type="entry name" value="APC4"/>
</dbReference>
<name>A0ABP0AMZ8_9PEZI</name>
<dbReference type="Pfam" id="PF12894">
    <property type="entry name" value="ANAPC4_WD40"/>
    <property type="match status" value="1"/>
</dbReference>
<evidence type="ECO:0000256" key="2">
    <source>
        <dbReference type="ARBA" id="ARBA00022618"/>
    </source>
</evidence>
<evidence type="ECO:0000256" key="5">
    <source>
        <dbReference type="ARBA" id="ARBA00023306"/>
    </source>
</evidence>
<dbReference type="PANTHER" id="PTHR13260:SF0">
    <property type="entry name" value="ANAPHASE-PROMOTING COMPLEX SUBUNIT 4"/>
    <property type="match status" value="1"/>
</dbReference>
<evidence type="ECO:0000259" key="7">
    <source>
        <dbReference type="Pfam" id="PF12894"/>
    </source>
</evidence>
<dbReference type="PANTHER" id="PTHR13260">
    <property type="entry name" value="ANAPHASE PROMOTING COMPLEX SUBUNIT 4 APC4"/>
    <property type="match status" value="1"/>
</dbReference>
<feature type="region of interest" description="Disordered" evidence="6">
    <location>
        <begin position="787"/>
        <end position="827"/>
    </location>
</feature>
<accession>A0ABP0AMZ8</accession>
<evidence type="ECO:0000259" key="8">
    <source>
        <dbReference type="Pfam" id="PF12896"/>
    </source>
</evidence>
<evidence type="ECO:0000256" key="1">
    <source>
        <dbReference type="ARBA" id="ARBA00016067"/>
    </source>
</evidence>
<keyword evidence="2" id="KW-0132">Cell division</keyword>
<dbReference type="Gene3D" id="2.130.10.10">
    <property type="entry name" value="YVTN repeat-like/Quinoprotein amine dehydrogenase"/>
    <property type="match status" value="1"/>
</dbReference>
<dbReference type="Proteomes" id="UP001642406">
    <property type="component" value="Unassembled WGS sequence"/>
</dbReference>
<keyword evidence="5" id="KW-0131">Cell cycle</keyword>
<evidence type="ECO:0000256" key="3">
    <source>
        <dbReference type="ARBA" id="ARBA00022776"/>
    </source>
</evidence>
<protein>
    <recommendedName>
        <fullName evidence="1">Anaphase-promoting complex subunit 4</fullName>
    </recommendedName>
</protein>
<dbReference type="InterPro" id="IPR024977">
    <property type="entry name" value="Apc4-like_WD40_dom"/>
</dbReference>